<dbReference type="CDD" id="cd01300">
    <property type="entry name" value="YtcJ_like"/>
    <property type="match status" value="1"/>
</dbReference>
<dbReference type="Pfam" id="PF07969">
    <property type="entry name" value="Amidohydro_3"/>
    <property type="match status" value="1"/>
</dbReference>
<dbReference type="PANTHER" id="PTHR22642">
    <property type="entry name" value="IMIDAZOLONEPROPIONASE"/>
    <property type="match status" value="1"/>
</dbReference>
<dbReference type="GO" id="GO:0016810">
    <property type="term" value="F:hydrolase activity, acting on carbon-nitrogen (but not peptide) bonds"/>
    <property type="evidence" value="ECO:0007669"/>
    <property type="project" value="InterPro"/>
</dbReference>
<dbReference type="STRING" id="74348.SAMN04488523_10797"/>
<accession>A0A1I2ALL9</accession>
<reference evidence="3" key="1">
    <citation type="submission" date="2016-10" db="EMBL/GenBank/DDBJ databases">
        <authorList>
            <person name="Varghese N."/>
            <person name="Submissions S."/>
        </authorList>
    </citation>
    <scope>NUCLEOTIDE SEQUENCE [LARGE SCALE GENOMIC DNA]</scope>
    <source>
        <strain evidence="3">DSM 11443</strain>
    </source>
</reference>
<evidence type="ECO:0000313" key="2">
    <source>
        <dbReference type="EMBL" id="SFE43770.1"/>
    </source>
</evidence>
<dbReference type="Proteomes" id="UP000198977">
    <property type="component" value="Unassembled WGS sequence"/>
</dbReference>
<sequence length="555" mass="59856">MGQFPDILIHNGRLITFDDATPEATAIALTRGLITAVGGAELNETTGPDTQVFDAQGGTVLPSFIDSHVHLFGGSVELSCLDLYRVMGLEALTSAIAPYAAANPDDKIVFAVQADYAILHDDRTPMRHELDQACPDRPFAMFAPDHHTMWANTAALEVAGILHGAATDAGSMIVMGDDGLATGELREPGAYAYILKHTRHGGRDMAGLVTGADPVPTPTPAEREKDKAVIAAGMRHCAAQGITGLHCMDGNRYQLELLTEMEAEGTLLCRTGVPFHFKSADALDRLDEAAEFATQYQGDMVFSGYVKMFIDGVIEGRTAMMLQPYPGTEDNYGDPVFEIDHFTKACKRADAMGLQIAVHSIGDAGIRATLNAYQAAREANGVRDSRHRIEHLECMHPDDIPRIAALDAVASIQPGHAPFGHVFPSEGVPKYLHDHQIAGAYAWRQIRETGAPVIFSTDWPVMGVEVMTNIKAAIAPLDMGAGWADQTQTLMETLESYTVGNAWVEFNEDRKGRLKAGMMADVVVMSHDLTALPPSEITQARAQVTICGGRVTHLA</sequence>
<evidence type="ECO:0000313" key="3">
    <source>
        <dbReference type="Proteomes" id="UP000198977"/>
    </source>
</evidence>
<dbReference type="Gene3D" id="2.30.40.10">
    <property type="entry name" value="Urease, subunit C, domain 1"/>
    <property type="match status" value="1"/>
</dbReference>
<dbReference type="InterPro" id="IPR013108">
    <property type="entry name" value="Amidohydro_3"/>
</dbReference>
<dbReference type="OrthoDB" id="9811399at2"/>
<dbReference type="InterPro" id="IPR032466">
    <property type="entry name" value="Metal_Hydrolase"/>
</dbReference>
<organism evidence="2 3">
    <name type="scientific">Sulfitobacter brevis</name>
    <dbReference type="NCBI Taxonomy" id="74348"/>
    <lineage>
        <taxon>Bacteria</taxon>
        <taxon>Pseudomonadati</taxon>
        <taxon>Pseudomonadota</taxon>
        <taxon>Alphaproteobacteria</taxon>
        <taxon>Rhodobacterales</taxon>
        <taxon>Roseobacteraceae</taxon>
        <taxon>Sulfitobacter</taxon>
    </lineage>
</organism>
<dbReference type="Gene3D" id="3.20.20.140">
    <property type="entry name" value="Metal-dependent hydrolases"/>
    <property type="match status" value="1"/>
</dbReference>
<dbReference type="Gene3D" id="3.10.310.70">
    <property type="match status" value="1"/>
</dbReference>
<dbReference type="PANTHER" id="PTHR22642:SF2">
    <property type="entry name" value="PROTEIN LONG AFTER FAR-RED 3"/>
    <property type="match status" value="1"/>
</dbReference>
<dbReference type="SUPFAM" id="SSF51338">
    <property type="entry name" value="Composite domain of metallo-dependent hydrolases"/>
    <property type="match status" value="1"/>
</dbReference>
<feature type="domain" description="Amidohydrolase 3" evidence="1">
    <location>
        <begin position="51"/>
        <end position="553"/>
    </location>
</feature>
<dbReference type="InterPro" id="IPR033932">
    <property type="entry name" value="YtcJ-like"/>
</dbReference>
<protein>
    <recommendedName>
        <fullName evidence="1">Amidohydrolase 3 domain-containing protein</fullName>
    </recommendedName>
</protein>
<evidence type="ECO:0000259" key="1">
    <source>
        <dbReference type="Pfam" id="PF07969"/>
    </source>
</evidence>
<name>A0A1I2ALL9_9RHOB</name>
<proteinExistence type="predicted"/>
<dbReference type="AlphaFoldDB" id="A0A1I2ALL9"/>
<dbReference type="EMBL" id="FOMW01000007">
    <property type="protein sequence ID" value="SFE43770.1"/>
    <property type="molecule type" value="Genomic_DNA"/>
</dbReference>
<keyword evidence="3" id="KW-1185">Reference proteome</keyword>
<dbReference type="InterPro" id="IPR011059">
    <property type="entry name" value="Metal-dep_hydrolase_composite"/>
</dbReference>
<dbReference type="SUPFAM" id="SSF51556">
    <property type="entry name" value="Metallo-dependent hydrolases"/>
    <property type="match status" value="1"/>
</dbReference>
<gene>
    <name evidence="2" type="ORF">SAMN04488523_10797</name>
</gene>
<dbReference type="RefSeq" id="WP_093923937.1">
    <property type="nucleotide sequence ID" value="NZ_FOMW01000007.1"/>
</dbReference>